<evidence type="ECO:0000256" key="8">
    <source>
        <dbReference type="ARBA" id="ARBA00022679"/>
    </source>
</evidence>
<evidence type="ECO:0000256" key="13">
    <source>
        <dbReference type="ARBA" id="ARBA00022840"/>
    </source>
</evidence>
<evidence type="ECO:0000256" key="3">
    <source>
        <dbReference type="ARBA" id="ARBA00001946"/>
    </source>
</evidence>
<evidence type="ECO:0000313" key="26">
    <source>
        <dbReference type="EMBL" id="MFC7405028.1"/>
    </source>
</evidence>
<dbReference type="InterPro" id="IPR050980">
    <property type="entry name" value="2C_sensor_his_kinase"/>
</dbReference>
<dbReference type="PANTHER" id="PTHR44936:SF9">
    <property type="entry name" value="SENSOR PROTEIN CREC"/>
    <property type="match status" value="1"/>
</dbReference>
<keyword evidence="7" id="KW-0597">Phosphoprotein</keyword>
<evidence type="ECO:0000256" key="7">
    <source>
        <dbReference type="ARBA" id="ARBA00022553"/>
    </source>
</evidence>
<dbReference type="CDD" id="cd00082">
    <property type="entry name" value="HisKA"/>
    <property type="match status" value="1"/>
</dbReference>
<evidence type="ECO:0000256" key="17">
    <source>
        <dbReference type="ARBA" id="ARBA00023012"/>
    </source>
</evidence>
<dbReference type="PROSITE" id="PS50109">
    <property type="entry name" value="HIS_KIN"/>
    <property type="match status" value="1"/>
</dbReference>
<dbReference type="InterPro" id="IPR036097">
    <property type="entry name" value="HisK_dim/P_sf"/>
</dbReference>
<evidence type="ECO:0000256" key="1">
    <source>
        <dbReference type="ARBA" id="ARBA00000085"/>
    </source>
</evidence>
<feature type="transmembrane region" description="Helical" evidence="23">
    <location>
        <begin position="126"/>
        <end position="148"/>
    </location>
</feature>
<dbReference type="InterPro" id="IPR005467">
    <property type="entry name" value="His_kinase_dom"/>
</dbReference>
<name>A0ABW2Q9A5_9MICO</name>
<evidence type="ECO:0000259" key="25">
    <source>
        <dbReference type="PROSITE" id="PS50885"/>
    </source>
</evidence>
<dbReference type="Pfam" id="PF02518">
    <property type="entry name" value="HATPase_c"/>
    <property type="match status" value="1"/>
</dbReference>
<dbReference type="Gene3D" id="3.30.565.10">
    <property type="entry name" value="Histidine kinase-like ATPase, C-terminal domain"/>
    <property type="match status" value="1"/>
</dbReference>
<dbReference type="SUPFAM" id="SSF47384">
    <property type="entry name" value="Homodimeric domain of signal transducing histidine kinase"/>
    <property type="match status" value="1"/>
</dbReference>
<comment type="catalytic activity">
    <reaction evidence="1">
        <text>ATP + protein L-histidine = ADP + protein N-phospho-L-histidine.</text>
        <dbReference type="EC" id="2.7.13.3"/>
    </reaction>
</comment>
<sequence length="442" mass="47042">MRRRAVQMIVVAVAVAVLITGVPMAIFGGLLVWDDEQRTLDLRAAGLARAVERRINNGDELDESMLLPWVGGDVQHPASIQVLGPDGAEYRTGPDLEGRVLRSAQLTPSGATVVMDVDLMLVQWQVARVVLLIAAGAALALAVGIVVARRQARNLSAPLIYLAASAEQLGSGQVRPRMEPSGIEEIDLVAAELVRTADRMAGRLAAERQFAADASHQLRTPLTALSMRLEEILALSEQEDVREEARASLEQLERLTGVVEELLKTSRSASGGTTEAVHLHEVFVQQDTEWAPAFAEAGRALVLDDPVGVPVLATPGSLAQVLATLIENSLKYGAGTTTVRTRTSGKGKNTGVFIDVTDEGEGVSDDVAPDIFTKHVSGGTGTGIGLALAKDLVTADGGRLELSQRRPPVFTIFLNALPASLDPDVVLPQGGLVTVGRRRRRR</sequence>
<keyword evidence="12" id="KW-0378">Hydrolase</keyword>
<keyword evidence="16 23" id="KW-1133">Transmembrane helix</keyword>
<evidence type="ECO:0000259" key="24">
    <source>
        <dbReference type="PROSITE" id="PS50109"/>
    </source>
</evidence>
<evidence type="ECO:0000256" key="4">
    <source>
        <dbReference type="ARBA" id="ARBA00004651"/>
    </source>
</evidence>
<dbReference type="InterPro" id="IPR003594">
    <property type="entry name" value="HATPase_dom"/>
</dbReference>
<feature type="domain" description="HAMP" evidence="25">
    <location>
        <begin position="153"/>
        <end position="205"/>
    </location>
</feature>
<dbReference type="EMBL" id="JBHTCQ010000001">
    <property type="protein sequence ID" value="MFC7405028.1"/>
    <property type="molecule type" value="Genomic_DNA"/>
</dbReference>
<evidence type="ECO:0000256" key="5">
    <source>
        <dbReference type="ARBA" id="ARBA00012438"/>
    </source>
</evidence>
<dbReference type="PRINTS" id="PR00344">
    <property type="entry name" value="BCTRLSENSOR"/>
</dbReference>
<dbReference type="Pfam" id="PF18092">
    <property type="entry name" value="DraK_HK_N"/>
    <property type="match status" value="1"/>
</dbReference>
<dbReference type="Proteomes" id="UP001596455">
    <property type="component" value="Unassembled WGS sequence"/>
</dbReference>
<evidence type="ECO:0000256" key="23">
    <source>
        <dbReference type="SAM" id="Phobius"/>
    </source>
</evidence>
<dbReference type="InterPro" id="IPR003660">
    <property type="entry name" value="HAMP_dom"/>
</dbReference>
<keyword evidence="23" id="KW-0472">Membrane</keyword>
<accession>A0ABW2Q9A5</accession>
<dbReference type="GO" id="GO:0005524">
    <property type="term" value="F:ATP binding"/>
    <property type="evidence" value="ECO:0007669"/>
    <property type="project" value="UniProtKB-KW"/>
</dbReference>
<dbReference type="EC" id="2.7.13.3" evidence="5"/>
<feature type="domain" description="Histidine kinase" evidence="24">
    <location>
        <begin position="213"/>
        <end position="421"/>
    </location>
</feature>
<reference evidence="27" key="1">
    <citation type="journal article" date="2019" name="Int. J. Syst. Evol. Microbiol.">
        <title>The Global Catalogue of Microorganisms (GCM) 10K type strain sequencing project: providing services to taxonomists for standard genome sequencing and annotation.</title>
        <authorList>
            <consortium name="The Broad Institute Genomics Platform"/>
            <consortium name="The Broad Institute Genome Sequencing Center for Infectious Disease"/>
            <person name="Wu L."/>
            <person name="Ma J."/>
        </authorList>
    </citation>
    <scope>NUCLEOTIDE SEQUENCE [LARGE SCALE GENOMIC DNA]</scope>
    <source>
        <strain evidence="27">JCM 1490</strain>
    </source>
</reference>
<evidence type="ECO:0000256" key="9">
    <source>
        <dbReference type="ARBA" id="ARBA00022692"/>
    </source>
</evidence>
<evidence type="ECO:0000256" key="12">
    <source>
        <dbReference type="ARBA" id="ARBA00022801"/>
    </source>
</evidence>
<dbReference type="SUPFAM" id="SSF55874">
    <property type="entry name" value="ATPase domain of HSP90 chaperone/DNA topoisomerase II/histidine kinase"/>
    <property type="match status" value="1"/>
</dbReference>
<comment type="subcellular location">
    <subcellularLocation>
        <location evidence="4">Cell membrane</location>
        <topology evidence="4">Multi-pass membrane protein</topology>
    </subcellularLocation>
</comment>
<dbReference type="RefSeq" id="WP_382392979.1">
    <property type="nucleotide sequence ID" value="NZ_JBHTCQ010000001.1"/>
</dbReference>
<keyword evidence="8" id="KW-0808">Transferase</keyword>
<protein>
    <recommendedName>
        <fullName evidence="21">Signal transduction histidine-protein kinase/phosphatase MprB</fullName>
        <ecNumber evidence="5">2.7.13.3</ecNumber>
    </recommendedName>
    <alternativeName>
        <fullName evidence="22">Mycobacterial persistence regulator B</fullName>
    </alternativeName>
</protein>
<keyword evidence="6" id="KW-1003">Cell membrane</keyword>
<evidence type="ECO:0000256" key="18">
    <source>
        <dbReference type="ARBA" id="ARBA00023016"/>
    </source>
</evidence>
<comment type="cofactor">
    <cofactor evidence="2">
        <name>Mn(2+)</name>
        <dbReference type="ChEBI" id="CHEBI:29035"/>
    </cofactor>
</comment>
<keyword evidence="9 23" id="KW-0812">Transmembrane</keyword>
<evidence type="ECO:0000256" key="10">
    <source>
        <dbReference type="ARBA" id="ARBA00022741"/>
    </source>
</evidence>
<dbReference type="Gene3D" id="1.10.287.130">
    <property type="match status" value="1"/>
</dbReference>
<evidence type="ECO:0000313" key="27">
    <source>
        <dbReference type="Proteomes" id="UP001596455"/>
    </source>
</evidence>
<comment type="caution">
    <text evidence="26">The sequence shown here is derived from an EMBL/GenBank/DDBJ whole genome shotgun (WGS) entry which is preliminary data.</text>
</comment>
<evidence type="ECO:0000256" key="15">
    <source>
        <dbReference type="ARBA" id="ARBA00022912"/>
    </source>
</evidence>
<dbReference type="PANTHER" id="PTHR44936">
    <property type="entry name" value="SENSOR PROTEIN CREC"/>
    <property type="match status" value="1"/>
</dbReference>
<dbReference type="SMART" id="SM00304">
    <property type="entry name" value="HAMP"/>
    <property type="match status" value="1"/>
</dbReference>
<dbReference type="SMART" id="SM00388">
    <property type="entry name" value="HisKA"/>
    <property type="match status" value="1"/>
</dbReference>
<keyword evidence="27" id="KW-1185">Reference proteome</keyword>
<keyword evidence="19" id="KW-0843">Virulence</keyword>
<proteinExistence type="predicted"/>
<dbReference type="InterPro" id="IPR003661">
    <property type="entry name" value="HisK_dim/P_dom"/>
</dbReference>
<evidence type="ECO:0000256" key="11">
    <source>
        <dbReference type="ARBA" id="ARBA00022777"/>
    </source>
</evidence>
<keyword evidence="14" id="KW-0460">Magnesium</keyword>
<evidence type="ECO:0000256" key="14">
    <source>
        <dbReference type="ARBA" id="ARBA00022842"/>
    </source>
</evidence>
<keyword evidence="18" id="KW-0346">Stress response</keyword>
<organism evidence="26 27">
    <name type="scientific">Georgenia alba</name>
    <dbReference type="NCBI Taxonomy" id="2233858"/>
    <lineage>
        <taxon>Bacteria</taxon>
        <taxon>Bacillati</taxon>
        <taxon>Actinomycetota</taxon>
        <taxon>Actinomycetes</taxon>
        <taxon>Micrococcales</taxon>
        <taxon>Bogoriellaceae</taxon>
        <taxon>Georgenia</taxon>
    </lineage>
</organism>
<evidence type="ECO:0000256" key="22">
    <source>
        <dbReference type="ARBA" id="ARBA00041776"/>
    </source>
</evidence>
<evidence type="ECO:0000256" key="16">
    <source>
        <dbReference type="ARBA" id="ARBA00022989"/>
    </source>
</evidence>
<keyword evidence="20" id="KW-0464">Manganese</keyword>
<evidence type="ECO:0000256" key="21">
    <source>
        <dbReference type="ARBA" id="ARBA00040454"/>
    </source>
</evidence>
<keyword evidence="17" id="KW-0902">Two-component regulatory system</keyword>
<keyword evidence="10" id="KW-0547">Nucleotide-binding</keyword>
<keyword evidence="11" id="KW-0418">Kinase</keyword>
<dbReference type="InterPro" id="IPR040868">
    <property type="entry name" value="DraK_HK_N"/>
</dbReference>
<dbReference type="InterPro" id="IPR036890">
    <property type="entry name" value="HATPase_C_sf"/>
</dbReference>
<dbReference type="Gene3D" id="6.10.340.10">
    <property type="match status" value="1"/>
</dbReference>
<comment type="cofactor">
    <cofactor evidence="3">
        <name>Mg(2+)</name>
        <dbReference type="ChEBI" id="CHEBI:18420"/>
    </cofactor>
</comment>
<evidence type="ECO:0000256" key="19">
    <source>
        <dbReference type="ARBA" id="ARBA00023026"/>
    </source>
</evidence>
<evidence type="ECO:0000256" key="20">
    <source>
        <dbReference type="ARBA" id="ARBA00023211"/>
    </source>
</evidence>
<keyword evidence="13 26" id="KW-0067">ATP-binding</keyword>
<dbReference type="InterPro" id="IPR004358">
    <property type="entry name" value="Sig_transdc_His_kin-like_C"/>
</dbReference>
<dbReference type="SMART" id="SM00387">
    <property type="entry name" value="HATPase_c"/>
    <property type="match status" value="1"/>
</dbReference>
<dbReference type="Pfam" id="PF00512">
    <property type="entry name" value="HisKA"/>
    <property type="match status" value="1"/>
</dbReference>
<feature type="transmembrane region" description="Helical" evidence="23">
    <location>
        <begin position="9"/>
        <end position="33"/>
    </location>
</feature>
<evidence type="ECO:0000256" key="2">
    <source>
        <dbReference type="ARBA" id="ARBA00001936"/>
    </source>
</evidence>
<gene>
    <name evidence="26" type="ORF">ACFQQL_07890</name>
</gene>
<keyword evidence="15" id="KW-0904">Protein phosphatase</keyword>
<evidence type="ECO:0000256" key="6">
    <source>
        <dbReference type="ARBA" id="ARBA00022475"/>
    </source>
</evidence>
<dbReference type="PROSITE" id="PS50885">
    <property type="entry name" value="HAMP"/>
    <property type="match status" value="1"/>
</dbReference>